<feature type="compositionally biased region" description="Polar residues" evidence="1">
    <location>
        <begin position="94"/>
        <end position="111"/>
    </location>
</feature>
<keyword evidence="3" id="KW-1185">Reference proteome</keyword>
<organism evidence="2 3">
    <name type="scientific">Periconia macrospinosa</name>
    <dbReference type="NCBI Taxonomy" id="97972"/>
    <lineage>
        <taxon>Eukaryota</taxon>
        <taxon>Fungi</taxon>
        <taxon>Dikarya</taxon>
        <taxon>Ascomycota</taxon>
        <taxon>Pezizomycotina</taxon>
        <taxon>Dothideomycetes</taxon>
        <taxon>Pleosporomycetidae</taxon>
        <taxon>Pleosporales</taxon>
        <taxon>Massarineae</taxon>
        <taxon>Periconiaceae</taxon>
        <taxon>Periconia</taxon>
    </lineage>
</organism>
<dbReference type="EMBL" id="KZ805338">
    <property type="protein sequence ID" value="PVI02862.1"/>
    <property type="molecule type" value="Genomic_DNA"/>
</dbReference>
<feature type="compositionally biased region" description="Basic and acidic residues" evidence="1">
    <location>
        <begin position="27"/>
        <end position="36"/>
    </location>
</feature>
<protein>
    <submittedName>
        <fullName evidence="2">Uncharacterized protein</fullName>
    </submittedName>
</protein>
<dbReference type="OrthoDB" id="3797485at2759"/>
<feature type="region of interest" description="Disordered" evidence="1">
    <location>
        <begin position="57"/>
        <end position="120"/>
    </location>
</feature>
<feature type="compositionally biased region" description="Low complexity" evidence="1">
    <location>
        <begin position="11"/>
        <end position="24"/>
    </location>
</feature>
<sequence>MSRALSKKEVQQQQLQQQQQQQQQYARDVETQERHASANASAGLNLNLLGALGGAFSSKQKKTTHSNPDGSSYSVDERHDKGNAYPMLPISSYLRLSTTPYHSRRPQSPQSEKGKCSMIY</sequence>
<dbReference type="Proteomes" id="UP000244855">
    <property type="component" value="Unassembled WGS sequence"/>
</dbReference>
<dbReference type="AlphaFoldDB" id="A0A2V1DY82"/>
<evidence type="ECO:0000313" key="2">
    <source>
        <dbReference type="EMBL" id="PVI02862.1"/>
    </source>
</evidence>
<reference evidence="2 3" key="1">
    <citation type="journal article" date="2018" name="Sci. Rep.">
        <title>Comparative genomics provides insights into the lifestyle and reveals functional heterogeneity of dark septate endophytic fungi.</title>
        <authorList>
            <person name="Knapp D.G."/>
            <person name="Nemeth J.B."/>
            <person name="Barry K."/>
            <person name="Hainaut M."/>
            <person name="Henrissat B."/>
            <person name="Johnson J."/>
            <person name="Kuo A."/>
            <person name="Lim J.H.P."/>
            <person name="Lipzen A."/>
            <person name="Nolan M."/>
            <person name="Ohm R.A."/>
            <person name="Tamas L."/>
            <person name="Grigoriev I.V."/>
            <person name="Spatafora J.W."/>
            <person name="Nagy L.G."/>
            <person name="Kovacs G.M."/>
        </authorList>
    </citation>
    <scope>NUCLEOTIDE SEQUENCE [LARGE SCALE GENOMIC DNA]</scope>
    <source>
        <strain evidence="2 3">DSE2036</strain>
    </source>
</reference>
<accession>A0A2V1DY82</accession>
<gene>
    <name evidence="2" type="ORF">DM02DRAFT_612664</name>
</gene>
<feature type="compositionally biased region" description="Polar residues" evidence="1">
    <location>
        <begin position="65"/>
        <end position="74"/>
    </location>
</feature>
<feature type="region of interest" description="Disordered" evidence="1">
    <location>
        <begin position="1"/>
        <end position="41"/>
    </location>
</feature>
<proteinExistence type="predicted"/>
<name>A0A2V1DY82_9PLEO</name>
<feature type="compositionally biased region" description="Basic and acidic residues" evidence="1">
    <location>
        <begin position="1"/>
        <end position="10"/>
    </location>
</feature>
<evidence type="ECO:0000313" key="3">
    <source>
        <dbReference type="Proteomes" id="UP000244855"/>
    </source>
</evidence>
<evidence type="ECO:0000256" key="1">
    <source>
        <dbReference type="SAM" id="MobiDB-lite"/>
    </source>
</evidence>